<dbReference type="PIRSF" id="PIRSF005647">
    <property type="entry name" value="CooC"/>
    <property type="match status" value="1"/>
</dbReference>
<feature type="domain" description="CobQ/CobB/MinD/ParA nucleotide binding" evidence="1">
    <location>
        <begin position="7"/>
        <end position="152"/>
    </location>
</feature>
<dbReference type="OrthoDB" id="31168at2157"/>
<dbReference type="Proteomes" id="UP000184671">
    <property type="component" value="Unassembled WGS sequence"/>
</dbReference>
<dbReference type="AlphaFoldDB" id="A0A1M4MH74"/>
<organism evidence="2 3">
    <name type="scientific">Methanoculleus chikugoensis</name>
    <dbReference type="NCBI Taxonomy" id="118126"/>
    <lineage>
        <taxon>Archaea</taxon>
        <taxon>Methanobacteriati</taxon>
        <taxon>Methanobacteriota</taxon>
        <taxon>Stenosarchaea group</taxon>
        <taxon>Methanomicrobia</taxon>
        <taxon>Methanomicrobiales</taxon>
        <taxon>Methanomicrobiaceae</taxon>
        <taxon>Methanoculleus</taxon>
    </lineage>
</organism>
<reference evidence="2 3" key="1">
    <citation type="submission" date="2016-08" db="EMBL/GenBank/DDBJ databases">
        <authorList>
            <person name="Seilhamer J.J."/>
        </authorList>
    </citation>
    <scope>NUCLEOTIDE SEQUENCE [LARGE SCALE GENOMIC DNA]</scope>
    <source>
        <strain evidence="2">L21-II-0</strain>
    </source>
</reference>
<dbReference type="InterPro" id="IPR027417">
    <property type="entry name" value="P-loop_NTPase"/>
</dbReference>
<dbReference type="GO" id="GO:0051782">
    <property type="term" value="P:negative regulation of cell division"/>
    <property type="evidence" value="ECO:0007669"/>
    <property type="project" value="TreeGrafter"/>
</dbReference>
<dbReference type="GO" id="GO:0051301">
    <property type="term" value="P:cell division"/>
    <property type="evidence" value="ECO:0007669"/>
    <property type="project" value="UniProtKB-KW"/>
</dbReference>
<dbReference type="InterPro" id="IPR002586">
    <property type="entry name" value="CobQ/CobB/MinD/ParA_Nub-bd_dom"/>
</dbReference>
<dbReference type="GO" id="GO:0009898">
    <property type="term" value="C:cytoplasmic side of plasma membrane"/>
    <property type="evidence" value="ECO:0007669"/>
    <property type="project" value="TreeGrafter"/>
</dbReference>
<keyword evidence="2" id="KW-0131">Cell cycle</keyword>
<dbReference type="GO" id="GO:0005524">
    <property type="term" value="F:ATP binding"/>
    <property type="evidence" value="ECO:0007669"/>
    <property type="project" value="TreeGrafter"/>
</dbReference>
<dbReference type="RefSeq" id="WP_074368568.1">
    <property type="nucleotide sequence ID" value="NZ_FMID01000004.1"/>
</dbReference>
<dbReference type="GO" id="GO:0005829">
    <property type="term" value="C:cytosol"/>
    <property type="evidence" value="ECO:0007669"/>
    <property type="project" value="TreeGrafter"/>
</dbReference>
<gene>
    <name evidence="2" type="ORF">L21_0119</name>
</gene>
<dbReference type="Gene3D" id="3.40.50.300">
    <property type="entry name" value="P-loop containing nucleotide triphosphate hydrolases"/>
    <property type="match status" value="1"/>
</dbReference>
<proteinExistence type="predicted"/>
<dbReference type="STRING" id="118126.L21_0119"/>
<dbReference type="SUPFAM" id="SSF52540">
    <property type="entry name" value="P-loop containing nucleoside triphosphate hydrolases"/>
    <property type="match status" value="1"/>
</dbReference>
<dbReference type="InterPro" id="IPR014433">
    <property type="entry name" value="CooC"/>
</dbReference>
<dbReference type="GO" id="GO:0016887">
    <property type="term" value="F:ATP hydrolysis activity"/>
    <property type="evidence" value="ECO:0007669"/>
    <property type="project" value="TreeGrafter"/>
</dbReference>
<name>A0A1M4MH74_9EURY</name>
<dbReference type="Pfam" id="PF01656">
    <property type="entry name" value="CbiA"/>
    <property type="match status" value="1"/>
</dbReference>
<sequence>MKLMICGKGGSGKSTITALLARQYTAEGKRVVVLDTDVSNVGLHRILGTAAPPDLTGYFSGKRSMREAMRNARQNGIPRGTPLLGTWTFDTIPPEYLSENRGVALVSVGKIRDATQFGKGRWVGLARQFLAGLVLAADDRVIIDTDAGVEHLARKMGEACDAIIVVVDPSYESICLAATVSGMADQVHVPVYFVLNKTDVHSSAFLRNALPDSFRIIADFGQDRAILGAGFTGCPLPAGNPAVMSVIEMIEGVHAAQSGCAPLRT</sequence>
<keyword evidence="2" id="KW-0132">Cell division</keyword>
<dbReference type="EMBL" id="FMID01000004">
    <property type="protein sequence ID" value="SCL74251.1"/>
    <property type="molecule type" value="Genomic_DNA"/>
</dbReference>
<dbReference type="PANTHER" id="PTHR43384">
    <property type="entry name" value="SEPTUM SITE-DETERMINING PROTEIN MIND HOMOLOG, CHLOROPLASTIC-RELATED"/>
    <property type="match status" value="1"/>
</dbReference>
<dbReference type="InterPro" id="IPR050625">
    <property type="entry name" value="ParA/MinD_ATPase"/>
</dbReference>
<evidence type="ECO:0000313" key="2">
    <source>
        <dbReference type="EMBL" id="SCL74251.1"/>
    </source>
</evidence>
<protein>
    <submittedName>
        <fullName evidence="2">Cell division ATPase MinD</fullName>
    </submittedName>
</protein>
<accession>A0A1M4MH74</accession>
<dbReference type="PANTHER" id="PTHR43384:SF3">
    <property type="entry name" value="AAA+ ATPASE DOMAIN-CONTAINING PROTEIN"/>
    <property type="match status" value="1"/>
</dbReference>
<evidence type="ECO:0000313" key="3">
    <source>
        <dbReference type="Proteomes" id="UP000184671"/>
    </source>
</evidence>
<evidence type="ECO:0000259" key="1">
    <source>
        <dbReference type="Pfam" id="PF01656"/>
    </source>
</evidence>